<accession>A0AAD6T1P4</accession>
<dbReference type="InterPro" id="IPR045341">
    <property type="entry name" value="DUF6532"/>
</dbReference>
<evidence type="ECO:0000259" key="3">
    <source>
        <dbReference type="Pfam" id="PF20149"/>
    </source>
</evidence>
<reference evidence="4" key="1">
    <citation type="submission" date="2023-03" db="EMBL/GenBank/DDBJ databases">
        <title>Massive genome expansion in bonnet fungi (Mycena s.s.) driven by repeated elements and novel gene families across ecological guilds.</title>
        <authorList>
            <consortium name="Lawrence Berkeley National Laboratory"/>
            <person name="Harder C.B."/>
            <person name="Miyauchi S."/>
            <person name="Viragh M."/>
            <person name="Kuo A."/>
            <person name="Thoen E."/>
            <person name="Andreopoulos B."/>
            <person name="Lu D."/>
            <person name="Skrede I."/>
            <person name="Drula E."/>
            <person name="Henrissat B."/>
            <person name="Morin E."/>
            <person name="Kohler A."/>
            <person name="Barry K."/>
            <person name="LaButti K."/>
            <person name="Morin E."/>
            <person name="Salamov A."/>
            <person name="Lipzen A."/>
            <person name="Mereny Z."/>
            <person name="Hegedus B."/>
            <person name="Baldrian P."/>
            <person name="Stursova M."/>
            <person name="Weitz H."/>
            <person name="Taylor A."/>
            <person name="Grigoriev I.V."/>
            <person name="Nagy L.G."/>
            <person name="Martin F."/>
            <person name="Kauserud H."/>
        </authorList>
    </citation>
    <scope>NUCLEOTIDE SEQUENCE</scope>
    <source>
        <strain evidence="4">CBHHK200</strain>
    </source>
</reference>
<feature type="compositionally biased region" description="Basic and acidic residues" evidence="1">
    <location>
        <begin position="227"/>
        <end position="239"/>
    </location>
</feature>
<gene>
    <name evidence="4" type="ORF">C8F04DRAFT_1256649</name>
</gene>
<feature type="chain" id="PRO_5041963993" description="DUF6532 domain-containing protein" evidence="2">
    <location>
        <begin position="23"/>
        <end position="253"/>
    </location>
</feature>
<evidence type="ECO:0000256" key="2">
    <source>
        <dbReference type="SAM" id="SignalP"/>
    </source>
</evidence>
<evidence type="ECO:0000313" key="4">
    <source>
        <dbReference type="EMBL" id="KAJ7037755.1"/>
    </source>
</evidence>
<sequence length="253" mass="28414">MFPLAFHRLMADFITSLVLCQAAPPILSVDSGYSGLLSGTPVIPEYLALKCGVKLSRKYRALFASHFGFERSSSKKVINANKIKSEDLKYKGSFHYKNTKTRQGFGENKILVAGRRLTTFRDTVSFGVLFPALFNPFSLSYIAFDFSVLEFCCEEWSTGSFIQGVFTEKLVAANYRAHLTDVEKWNALNPTVVENIRRTWYKRASQTLVTSALQMAPSTNIDENEEDALRNELDGRTGDTDEDEDDDAEAVEV</sequence>
<proteinExistence type="predicted"/>
<feature type="compositionally biased region" description="Acidic residues" evidence="1">
    <location>
        <begin position="240"/>
        <end position="253"/>
    </location>
</feature>
<feature type="region of interest" description="Disordered" evidence="1">
    <location>
        <begin position="216"/>
        <end position="253"/>
    </location>
</feature>
<keyword evidence="2" id="KW-0732">Signal</keyword>
<protein>
    <recommendedName>
        <fullName evidence="3">DUF6532 domain-containing protein</fullName>
    </recommendedName>
</protein>
<keyword evidence="5" id="KW-1185">Reference proteome</keyword>
<name>A0AAD6T1P4_9AGAR</name>
<feature type="signal peptide" evidence="2">
    <location>
        <begin position="1"/>
        <end position="22"/>
    </location>
</feature>
<evidence type="ECO:0000256" key="1">
    <source>
        <dbReference type="SAM" id="MobiDB-lite"/>
    </source>
</evidence>
<comment type="caution">
    <text evidence="4">The sequence shown here is derived from an EMBL/GenBank/DDBJ whole genome shotgun (WGS) entry which is preliminary data.</text>
</comment>
<dbReference type="Proteomes" id="UP001218188">
    <property type="component" value="Unassembled WGS sequence"/>
</dbReference>
<evidence type="ECO:0000313" key="5">
    <source>
        <dbReference type="Proteomes" id="UP001218188"/>
    </source>
</evidence>
<dbReference type="EMBL" id="JARJCM010000035">
    <property type="protein sequence ID" value="KAJ7037755.1"/>
    <property type="molecule type" value="Genomic_DNA"/>
</dbReference>
<dbReference type="Pfam" id="PF20149">
    <property type="entry name" value="DUF6532"/>
    <property type="match status" value="1"/>
</dbReference>
<feature type="domain" description="DUF6532" evidence="3">
    <location>
        <begin position="55"/>
        <end position="185"/>
    </location>
</feature>
<dbReference type="AlphaFoldDB" id="A0AAD6T1P4"/>
<organism evidence="4 5">
    <name type="scientific">Mycena alexandri</name>
    <dbReference type="NCBI Taxonomy" id="1745969"/>
    <lineage>
        <taxon>Eukaryota</taxon>
        <taxon>Fungi</taxon>
        <taxon>Dikarya</taxon>
        <taxon>Basidiomycota</taxon>
        <taxon>Agaricomycotina</taxon>
        <taxon>Agaricomycetes</taxon>
        <taxon>Agaricomycetidae</taxon>
        <taxon>Agaricales</taxon>
        <taxon>Marasmiineae</taxon>
        <taxon>Mycenaceae</taxon>
        <taxon>Mycena</taxon>
    </lineage>
</organism>